<proteinExistence type="predicted"/>
<dbReference type="RefSeq" id="WP_009524935.1">
    <property type="nucleotide sequence ID" value="NZ_JH414548.1"/>
</dbReference>
<protein>
    <submittedName>
        <fullName evidence="1">Uncharacterized protein</fullName>
    </submittedName>
</protein>
<name>G9X2U2_9FIRM</name>
<evidence type="ECO:0000313" key="1">
    <source>
        <dbReference type="EMBL" id="EHL11162.1"/>
    </source>
</evidence>
<organism evidence="1 2">
    <name type="scientific">Peptoanaerobacter stomatis</name>
    <dbReference type="NCBI Taxonomy" id="796937"/>
    <lineage>
        <taxon>Bacteria</taxon>
        <taxon>Bacillati</taxon>
        <taxon>Bacillota</taxon>
        <taxon>Clostridia</taxon>
        <taxon>Peptostreptococcales</taxon>
        <taxon>Filifactoraceae</taxon>
        <taxon>Peptoanaerobacter</taxon>
    </lineage>
</organism>
<gene>
    <name evidence="1" type="ORF">HMPREF9629_00699</name>
</gene>
<dbReference type="HOGENOM" id="CLU_190697_0_0_9"/>
<accession>G9X2U2</accession>
<dbReference type="Proteomes" id="UP000006437">
    <property type="component" value="Unassembled WGS sequence"/>
</dbReference>
<sequence length="87" mass="10061">MNTTEVWLAYFEKCAALKRIEDTKAETKIHYLLYMYSKGLESRTIIKASPDKIQELKSSRDDVIGVKRMSDAEIKLAKALEMPTYEI</sequence>
<dbReference type="AlphaFoldDB" id="G9X2U2"/>
<dbReference type="BioCyc" id="EBAC796937-HMP:GMGH-701-MONOMER"/>
<reference evidence="1 2" key="1">
    <citation type="submission" date="2011-08" db="EMBL/GenBank/DDBJ databases">
        <title>The Genome Sequence of Eubacteriaceae bacterium ACC19a.</title>
        <authorList>
            <consortium name="The Broad Institute Genome Sequencing Platform"/>
            <person name="Earl A."/>
            <person name="Ward D."/>
            <person name="Feldgarden M."/>
            <person name="Gevers D."/>
            <person name="Sizova M."/>
            <person name="Hazen A."/>
            <person name="Epstein S."/>
            <person name="Young S.K."/>
            <person name="Zeng Q."/>
            <person name="Gargeya S."/>
            <person name="Fitzgerald M."/>
            <person name="Haas B."/>
            <person name="Abouelleil A."/>
            <person name="Alvarado L."/>
            <person name="Arachchi H.M."/>
            <person name="Berlin A."/>
            <person name="Brown A."/>
            <person name="Chapman S.B."/>
            <person name="Chen Z."/>
            <person name="Dunbar C."/>
            <person name="Freedman E."/>
            <person name="Gearin G."/>
            <person name="Gellesch M."/>
            <person name="Goldberg J."/>
            <person name="Griggs A."/>
            <person name="Gujja S."/>
            <person name="Heiman D."/>
            <person name="Howarth C."/>
            <person name="Larson L."/>
            <person name="Lui A."/>
            <person name="MacDonald P.J.P."/>
            <person name="Montmayeur A."/>
            <person name="Murphy C."/>
            <person name="Neiman D."/>
            <person name="Pearson M."/>
            <person name="Priest M."/>
            <person name="Roberts A."/>
            <person name="Saif S."/>
            <person name="Shea T."/>
            <person name="Shenoy N."/>
            <person name="Sisk P."/>
            <person name="Stolte C."/>
            <person name="Sykes S."/>
            <person name="Wortman J."/>
            <person name="Nusbaum C."/>
            <person name="Birren B."/>
        </authorList>
    </citation>
    <scope>NUCLEOTIDE SEQUENCE [LARGE SCALE GENOMIC DNA]</scope>
    <source>
        <strain evidence="1 2">ACC19a</strain>
    </source>
</reference>
<evidence type="ECO:0000313" key="2">
    <source>
        <dbReference type="Proteomes" id="UP000006437"/>
    </source>
</evidence>
<dbReference type="EMBL" id="AFZE01000056">
    <property type="protein sequence ID" value="EHL11162.1"/>
    <property type="molecule type" value="Genomic_DNA"/>
</dbReference>
<comment type="caution">
    <text evidence="1">The sequence shown here is derived from an EMBL/GenBank/DDBJ whole genome shotgun (WGS) entry which is preliminary data.</text>
</comment>